<accession>A0A173MH68</accession>
<name>A0A173MH68_9BACT</name>
<keyword evidence="3" id="KW-1015">Disulfide bond</keyword>
<dbReference type="Gene3D" id="3.40.30.10">
    <property type="entry name" value="Glutaredoxin"/>
    <property type="match status" value="1"/>
</dbReference>
<dbReference type="STRING" id="477680.SAMN05421788_102415"/>
<evidence type="ECO:0000313" key="8">
    <source>
        <dbReference type="Proteomes" id="UP000186917"/>
    </source>
</evidence>
<dbReference type="KEGG" id="fln:FLA_2973"/>
<dbReference type="EMBL" id="FTOR01000002">
    <property type="protein sequence ID" value="SIS97294.1"/>
    <property type="molecule type" value="Genomic_DNA"/>
</dbReference>
<dbReference type="InterPro" id="IPR000866">
    <property type="entry name" value="AhpC/TSA"/>
</dbReference>
<proteinExistence type="predicted"/>
<dbReference type="PANTHER" id="PTHR42852">
    <property type="entry name" value="THIOL:DISULFIDE INTERCHANGE PROTEIN DSBE"/>
    <property type="match status" value="1"/>
</dbReference>
<evidence type="ECO:0000256" key="2">
    <source>
        <dbReference type="ARBA" id="ARBA00022748"/>
    </source>
</evidence>
<dbReference type="GO" id="GO:0016491">
    <property type="term" value="F:oxidoreductase activity"/>
    <property type="evidence" value="ECO:0007669"/>
    <property type="project" value="InterPro"/>
</dbReference>
<evidence type="ECO:0000313" key="7">
    <source>
        <dbReference type="EMBL" id="SIS97294.1"/>
    </source>
</evidence>
<dbReference type="InterPro" id="IPR050553">
    <property type="entry name" value="Thioredoxin_ResA/DsbE_sf"/>
</dbReference>
<dbReference type="InterPro" id="IPR013766">
    <property type="entry name" value="Thioredoxin_domain"/>
</dbReference>
<dbReference type="PROSITE" id="PS51352">
    <property type="entry name" value="THIOREDOXIN_2"/>
    <property type="match status" value="1"/>
</dbReference>
<dbReference type="RefSeq" id="WP_076378146.1">
    <property type="nucleotide sequence ID" value="NZ_AP017422.1"/>
</dbReference>
<dbReference type="CDD" id="cd02966">
    <property type="entry name" value="TlpA_like_family"/>
    <property type="match status" value="1"/>
</dbReference>
<evidence type="ECO:0000259" key="6">
    <source>
        <dbReference type="PROSITE" id="PS51352"/>
    </source>
</evidence>
<keyword evidence="4" id="KW-0676">Redox-active center</keyword>
<dbReference type="Pfam" id="PF00578">
    <property type="entry name" value="AhpC-TSA"/>
    <property type="match status" value="1"/>
</dbReference>
<dbReference type="GO" id="GO:0030313">
    <property type="term" value="C:cell envelope"/>
    <property type="evidence" value="ECO:0007669"/>
    <property type="project" value="UniProtKB-SubCell"/>
</dbReference>
<protein>
    <submittedName>
        <fullName evidence="7">Peroxiredoxin</fullName>
    </submittedName>
</protein>
<keyword evidence="8" id="KW-1185">Reference proteome</keyword>
<dbReference type="InterPro" id="IPR036249">
    <property type="entry name" value="Thioredoxin-like_sf"/>
</dbReference>
<keyword evidence="5" id="KW-0732">Signal</keyword>
<evidence type="ECO:0000256" key="4">
    <source>
        <dbReference type="ARBA" id="ARBA00023284"/>
    </source>
</evidence>
<dbReference type="PANTHER" id="PTHR42852:SF6">
    <property type="entry name" value="THIOL:DISULFIDE INTERCHANGE PROTEIN DSBE"/>
    <property type="match status" value="1"/>
</dbReference>
<dbReference type="GO" id="GO:0017004">
    <property type="term" value="P:cytochrome complex assembly"/>
    <property type="evidence" value="ECO:0007669"/>
    <property type="project" value="UniProtKB-KW"/>
</dbReference>
<feature type="domain" description="Thioredoxin" evidence="6">
    <location>
        <begin position="151"/>
        <end position="292"/>
    </location>
</feature>
<evidence type="ECO:0000256" key="5">
    <source>
        <dbReference type="SAM" id="SignalP"/>
    </source>
</evidence>
<evidence type="ECO:0000256" key="3">
    <source>
        <dbReference type="ARBA" id="ARBA00023157"/>
    </source>
</evidence>
<feature type="signal peptide" evidence="5">
    <location>
        <begin position="1"/>
        <end position="19"/>
    </location>
</feature>
<evidence type="ECO:0000256" key="1">
    <source>
        <dbReference type="ARBA" id="ARBA00004196"/>
    </source>
</evidence>
<keyword evidence="2" id="KW-0201">Cytochrome c-type biogenesis</keyword>
<sequence length="292" mass="32400">MKISIVTIVALSLTGATIAQTPSGSTPASKEKTPEQQAYDNLYAGVNKQRDSLTQEWTKLSPEQKKDTAFSKAYMKQFDVLKEQSHQISRMYIDQHPESPYALNAIKDLDNGAFIIHAEVVDPLFKKLSPAVQQSEAGKAFAARIEKARLLGIGQMGPVFSAPDTTGKAVSTRDFKGKYVLVDFWASWCKPCRAENPNVLKAYEKYKDKNFTVLGVSLDNEKAKEAWLKAIHDDAMPWTQISDLKGWSSPAAELYDVHAIPQNYLLDPSGKIVAKNIRGEQLHTALETILGK</sequence>
<dbReference type="OrthoDB" id="9815205at2"/>
<dbReference type="SUPFAM" id="SSF52833">
    <property type="entry name" value="Thioredoxin-like"/>
    <property type="match status" value="1"/>
</dbReference>
<feature type="chain" id="PRO_5030022959" evidence="5">
    <location>
        <begin position="20"/>
        <end position="292"/>
    </location>
</feature>
<organism evidence="7 8">
    <name type="scientific">Filimonas lacunae</name>
    <dbReference type="NCBI Taxonomy" id="477680"/>
    <lineage>
        <taxon>Bacteria</taxon>
        <taxon>Pseudomonadati</taxon>
        <taxon>Bacteroidota</taxon>
        <taxon>Chitinophagia</taxon>
        <taxon>Chitinophagales</taxon>
        <taxon>Chitinophagaceae</taxon>
        <taxon>Filimonas</taxon>
    </lineage>
</organism>
<dbReference type="GO" id="GO:0016209">
    <property type="term" value="F:antioxidant activity"/>
    <property type="evidence" value="ECO:0007669"/>
    <property type="project" value="InterPro"/>
</dbReference>
<dbReference type="Proteomes" id="UP000186917">
    <property type="component" value="Unassembled WGS sequence"/>
</dbReference>
<dbReference type="AlphaFoldDB" id="A0A173MH68"/>
<comment type="subcellular location">
    <subcellularLocation>
        <location evidence="1">Cell envelope</location>
    </subcellularLocation>
</comment>
<reference evidence="8" key="1">
    <citation type="submission" date="2017-01" db="EMBL/GenBank/DDBJ databases">
        <authorList>
            <person name="Varghese N."/>
            <person name="Submissions S."/>
        </authorList>
    </citation>
    <scope>NUCLEOTIDE SEQUENCE [LARGE SCALE GENOMIC DNA]</scope>
    <source>
        <strain evidence="8">DSM 21054</strain>
    </source>
</reference>
<gene>
    <name evidence="7" type="ORF">SAMN05421788_102415</name>
</gene>